<proteinExistence type="predicted"/>
<evidence type="ECO:0000313" key="2">
    <source>
        <dbReference type="Proteomes" id="UP000287166"/>
    </source>
</evidence>
<evidence type="ECO:0000313" key="1">
    <source>
        <dbReference type="EMBL" id="GBE83382.1"/>
    </source>
</evidence>
<name>A0A401GMG3_9APHY</name>
<dbReference type="InParanoid" id="A0A401GMG3"/>
<dbReference type="Proteomes" id="UP000287166">
    <property type="component" value="Unassembled WGS sequence"/>
</dbReference>
<accession>A0A401GMG3</accession>
<gene>
    <name evidence="1" type="ORF">SCP_0504300</name>
</gene>
<organism evidence="1 2">
    <name type="scientific">Sparassis crispa</name>
    <dbReference type="NCBI Taxonomy" id="139825"/>
    <lineage>
        <taxon>Eukaryota</taxon>
        <taxon>Fungi</taxon>
        <taxon>Dikarya</taxon>
        <taxon>Basidiomycota</taxon>
        <taxon>Agaricomycotina</taxon>
        <taxon>Agaricomycetes</taxon>
        <taxon>Polyporales</taxon>
        <taxon>Sparassidaceae</taxon>
        <taxon>Sparassis</taxon>
    </lineage>
</organism>
<dbReference type="GeneID" id="38780299"/>
<dbReference type="EMBL" id="BFAD01000005">
    <property type="protein sequence ID" value="GBE83382.1"/>
    <property type="molecule type" value="Genomic_DNA"/>
</dbReference>
<dbReference type="OrthoDB" id="10066429at2759"/>
<comment type="caution">
    <text evidence="1">The sequence shown here is derived from an EMBL/GenBank/DDBJ whole genome shotgun (WGS) entry which is preliminary data.</text>
</comment>
<dbReference type="AlphaFoldDB" id="A0A401GMG3"/>
<dbReference type="RefSeq" id="XP_027614295.1">
    <property type="nucleotide sequence ID" value="XM_027758494.1"/>
</dbReference>
<sequence>MSNGTTFLVTPPYALQDIPVPQSSCFSMRKRVFPHLDLDHLPESLELGWKDGLSLGVYHINTACVRRESAEDMDRRI</sequence>
<keyword evidence="2" id="KW-1185">Reference proteome</keyword>
<protein>
    <submittedName>
        <fullName evidence="1">Uncharacterized protein</fullName>
    </submittedName>
</protein>
<reference evidence="1 2" key="1">
    <citation type="journal article" date="2018" name="Sci. Rep.">
        <title>Genome sequence of the cauliflower mushroom Sparassis crispa (Hanabiratake) and its association with beneficial usage.</title>
        <authorList>
            <person name="Kiyama R."/>
            <person name="Furutani Y."/>
            <person name="Kawaguchi K."/>
            <person name="Nakanishi T."/>
        </authorList>
    </citation>
    <scope>NUCLEOTIDE SEQUENCE [LARGE SCALE GENOMIC DNA]</scope>
</reference>